<keyword evidence="2" id="KW-1185">Reference proteome</keyword>
<dbReference type="AlphaFoldDB" id="A0A3F3PZ04"/>
<dbReference type="GeneID" id="38144482"/>
<proteinExistence type="predicted"/>
<dbReference type="EMBL" id="KZ852054">
    <property type="protein sequence ID" value="RDH31606.1"/>
    <property type="molecule type" value="Genomic_DNA"/>
</dbReference>
<organism evidence="1 2">
    <name type="scientific">Aspergillus welwitschiae</name>
    <dbReference type="NCBI Taxonomy" id="1341132"/>
    <lineage>
        <taxon>Eukaryota</taxon>
        <taxon>Fungi</taxon>
        <taxon>Dikarya</taxon>
        <taxon>Ascomycota</taxon>
        <taxon>Pezizomycotina</taxon>
        <taxon>Eurotiomycetes</taxon>
        <taxon>Eurotiomycetidae</taxon>
        <taxon>Eurotiales</taxon>
        <taxon>Aspergillaceae</taxon>
        <taxon>Aspergillus</taxon>
        <taxon>Aspergillus subgen. Circumdati</taxon>
    </lineage>
</organism>
<evidence type="ECO:0000313" key="2">
    <source>
        <dbReference type="Proteomes" id="UP000253729"/>
    </source>
</evidence>
<reference evidence="1 2" key="1">
    <citation type="submission" date="2018-07" db="EMBL/GenBank/DDBJ databases">
        <title>The genomes of Aspergillus section Nigri reveals drivers in fungal speciation.</title>
        <authorList>
            <consortium name="DOE Joint Genome Institute"/>
            <person name="Vesth T.C."/>
            <person name="Nybo J."/>
            <person name="Theobald S."/>
            <person name="Brandl J."/>
            <person name="Frisvad J.C."/>
            <person name="Nielsen K.F."/>
            <person name="Lyhne E.K."/>
            <person name="Kogle M.E."/>
            <person name="Kuo A."/>
            <person name="Riley R."/>
            <person name="Clum A."/>
            <person name="Nolan M."/>
            <person name="Lipzen A."/>
            <person name="Salamov A."/>
            <person name="Henrissat B."/>
            <person name="Wiebenga A."/>
            <person name="De vries R.P."/>
            <person name="Grigoriev I.V."/>
            <person name="Mortensen U.H."/>
            <person name="Andersen M.R."/>
            <person name="Baker S.E."/>
        </authorList>
    </citation>
    <scope>NUCLEOTIDE SEQUENCE [LARGE SCALE GENOMIC DNA]</scope>
    <source>
        <strain evidence="1 2">CBS 139.54b</strain>
    </source>
</reference>
<accession>A0A3F3PZ04</accession>
<dbReference type="RefSeq" id="XP_026624628.1">
    <property type="nucleotide sequence ID" value="XM_026776126.1"/>
</dbReference>
<gene>
    <name evidence="1" type="ORF">BDQ94DRAFT_59139</name>
</gene>
<sequence>MVSTNTSIGLPSINSASIERFNPSQLSHGHGMQTVSPINAERSSSTAGYIAYNHLVCTVISDAPVCHPYNTSIQMSLVPASPRFAYARYWGRHRRAWSLGHQQCLSCPSSILLQPSMTFLLFMCCYPFPLRITITLCFKALRCWQKFHYRC</sequence>
<protein>
    <submittedName>
        <fullName evidence="1">Uncharacterized protein</fullName>
    </submittedName>
</protein>
<dbReference type="Proteomes" id="UP000253729">
    <property type="component" value="Unassembled WGS sequence"/>
</dbReference>
<evidence type="ECO:0000313" key="1">
    <source>
        <dbReference type="EMBL" id="RDH31606.1"/>
    </source>
</evidence>
<name>A0A3F3PZ04_9EURO</name>